<dbReference type="EMBL" id="KC977571">
    <property type="protein sequence ID" value="AGO85841.2"/>
    <property type="molecule type" value="Genomic_DNA"/>
</dbReference>
<dbReference type="GeneID" id="16607628"/>
<protein>
    <submittedName>
        <fullName evidence="1">Uncharacterized protein</fullName>
    </submittedName>
</protein>
<evidence type="ECO:0000313" key="2">
    <source>
        <dbReference type="Proteomes" id="UP000204584"/>
    </source>
</evidence>
<reference evidence="1 2" key="1">
    <citation type="journal article" date="2013" name="Science">
        <title>Pandoraviruses: amoeba viruses with genomes up to 2.5 Mb reaching that of parasitic eukaryotes.</title>
        <authorList>
            <person name="Philippe N."/>
            <person name="Legendre M."/>
            <person name="Doutre G."/>
            <person name="Coute Y."/>
            <person name="Poirot O."/>
            <person name="Lescot M."/>
            <person name="Arslan D."/>
            <person name="Seltzer V."/>
            <person name="Bertaux L."/>
            <person name="Bruley C."/>
            <person name="Garin J."/>
            <person name="Claverie J.M."/>
            <person name="Abergel C."/>
        </authorList>
    </citation>
    <scope>NUCLEOTIDE SEQUENCE [LARGE SCALE GENOMIC DNA]</scope>
</reference>
<dbReference type="Proteomes" id="UP000204584">
    <property type="component" value="Segment"/>
</dbReference>
<organism evidence="1 2">
    <name type="scientific">Pandoravirus salinus</name>
    <dbReference type="NCBI Taxonomy" id="1349410"/>
    <lineage>
        <taxon>Viruses</taxon>
        <taxon>Pandoravirus</taxon>
    </lineage>
</organism>
<dbReference type="RefSeq" id="YP_008438921.2">
    <property type="nucleotide sequence ID" value="NC_022098.1"/>
</dbReference>
<name>S4W200_9VIRU</name>
<sequence length="108" mass="12261">MPKGDRKKETVGEIARGKWEKAHCPMATADRSPDNHIGAREKKCRLPATAATRRHAHQFCRDPAKSQRDDTALPAARACTHQPDPPRILQRTRTYPYKIPDKSHLFVP</sequence>
<dbReference type="KEGG" id="vg:16607628"/>
<accession>S4W200</accession>
<gene>
    <name evidence="1" type="ORF">psal_cds_1408</name>
</gene>
<evidence type="ECO:0000313" key="1">
    <source>
        <dbReference type="EMBL" id="AGO85841.2"/>
    </source>
</evidence>
<proteinExistence type="predicted"/>
<keyword evidence="2" id="KW-1185">Reference proteome</keyword>